<accession>A0A1G2C0A5</accession>
<organism evidence="2 3">
    <name type="scientific">Candidatus Komeilibacteria bacterium RIFOXYC1_FULL_37_11</name>
    <dbReference type="NCBI Taxonomy" id="1798555"/>
    <lineage>
        <taxon>Bacteria</taxon>
        <taxon>Candidatus Komeiliibacteriota</taxon>
    </lineage>
</organism>
<feature type="compositionally biased region" description="Basic and acidic residues" evidence="1">
    <location>
        <begin position="23"/>
        <end position="43"/>
    </location>
</feature>
<dbReference type="Proteomes" id="UP000177626">
    <property type="component" value="Unassembled WGS sequence"/>
</dbReference>
<sequence>MSKEKRIEQPSISQESGRFAEQSVEKSLDGAKLEKFSQSKEQPENDNISPTVNLDDGETSSNAQANIASVIHQKIENVLAEGMEDVYLSLDAGTQKVFKTKGEDVSVKITNLLLQAKIKVKEITKLILEWLRLIPRVNKHYLEQEAKIKTEKILKINQPK</sequence>
<comment type="caution">
    <text evidence="2">The sequence shown here is derived from an EMBL/GenBank/DDBJ whole genome shotgun (WGS) entry which is preliminary data.</text>
</comment>
<dbReference type="EMBL" id="MHKQ01000010">
    <property type="protein sequence ID" value="OGY94239.1"/>
    <property type="molecule type" value="Genomic_DNA"/>
</dbReference>
<evidence type="ECO:0000313" key="3">
    <source>
        <dbReference type="Proteomes" id="UP000177626"/>
    </source>
</evidence>
<evidence type="ECO:0000256" key="1">
    <source>
        <dbReference type="SAM" id="MobiDB-lite"/>
    </source>
</evidence>
<dbReference type="AlphaFoldDB" id="A0A1G2C0A5"/>
<evidence type="ECO:0000313" key="2">
    <source>
        <dbReference type="EMBL" id="OGY94239.1"/>
    </source>
</evidence>
<reference evidence="2 3" key="1">
    <citation type="journal article" date="2016" name="Nat. Commun.">
        <title>Thousands of microbial genomes shed light on interconnected biogeochemical processes in an aquifer system.</title>
        <authorList>
            <person name="Anantharaman K."/>
            <person name="Brown C.T."/>
            <person name="Hug L.A."/>
            <person name="Sharon I."/>
            <person name="Castelle C.J."/>
            <person name="Probst A.J."/>
            <person name="Thomas B.C."/>
            <person name="Singh A."/>
            <person name="Wilkins M.J."/>
            <person name="Karaoz U."/>
            <person name="Brodie E.L."/>
            <person name="Williams K.H."/>
            <person name="Hubbard S.S."/>
            <person name="Banfield J.F."/>
        </authorList>
    </citation>
    <scope>NUCLEOTIDE SEQUENCE [LARGE SCALE GENOMIC DNA]</scope>
</reference>
<feature type="region of interest" description="Disordered" evidence="1">
    <location>
        <begin position="1"/>
        <end position="59"/>
    </location>
</feature>
<name>A0A1G2C0A5_9BACT</name>
<proteinExistence type="predicted"/>
<protein>
    <submittedName>
        <fullName evidence="2">Uncharacterized protein</fullName>
    </submittedName>
</protein>
<gene>
    <name evidence="2" type="ORF">A2406_01945</name>
</gene>